<evidence type="ECO:0000313" key="2">
    <source>
        <dbReference type="EMBL" id="KND04197.1"/>
    </source>
</evidence>
<dbReference type="AlphaFoldDB" id="A0A0L0HSZ7"/>
<dbReference type="InParanoid" id="A0A0L0HSZ7"/>
<feature type="region of interest" description="Disordered" evidence="1">
    <location>
        <begin position="74"/>
        <end position="119"/>
    </location>
</feature>
<proteinExistence type="predicted"/>
<dbReference type="GeneID" id="27685281"/>
<name>A0A0L0HSZ7_SPIPD</name>
<dbReference type="RefSeq" id="XP_016612236.1">
    <property type="nucleotide sequence ID" value="XM_016749949.1"/>
</dbReference>
<dbReference type="VEuPathDB" id="FungiDB:SPPG_01630"/>
<dbReference type="OrthoDB" id="10350038at2759"/>
<protein>
    <submittedName>
        <fullName evidence="2">Uncharacterized protein</fullName>
    </submittedName>
</protein>
<dbReference type="EMBL" id="KQ257451">
    <property type="protein sequence ID" value="KND04197.1"/>
    <property type="molecule type" value="Genomic_DNA"/>
</dbReference>
<reference evidence="2 3" key="1">
    <citation type="submission" date="2009-08" db="EMBL/GenBank/DDBJ databases">
        <title>The Genome Sequence of Spizellomyces punctatus strain DAOM BR117.</title>
        <authorList>
            <consortium name="The Broad Institute Genome Sequencing Platform"/>
            <person name="Russ C."/>
            <person name="Cuomo C."/>
            <person name="Shea T."/>
            <person name="Young S.K."/>
            <person name="Zeng Q."/>
            <person name="Koehrsen M."/>
            <person name="Haas B."/>
            <person name="Borodovsky M."/>
            <person name="Guigo R."/>
            <person name="Alvarado L."/>
            <person name="Berlin A."/>
            <person name="Bochicchio J."/>
            <person name="Borenstein D."/>
            <person name="Chapman S."/>
            <person name="Chen Z."/>
            <person name="Engels R."/>
            <person name="Freedman E."/>
            <person name="Gellesch M."/>
            <person name="Goldberg J."/>
            <person name="Griggs A."/>
            <person name="Gujja S."/>
            <person name="Heiman D."/>
            <person name="Hepburn T."/>
            <person name="Howarth C."/>
            <person name="Jen D."/>
            <person name="Larson L."/>
            <person name="Lewis B."/>
            <person name="Mehta T."/>
            <person name="Park D."/>
            <person name="Pearson M."/>
            <person name="Roberts A."/>
            <person name="Saif S."/>
            <person name="Shenoy N."/>
            <person name="Sisk P."/>
            <person name="Stolte C."/>
            <person name="Sykes S."/>
            <person name="Thomson T."/>
            <person name="Walk T."/>
            <person name="White J."/>
            <person name="Yandava C."/>
            <person name="Burger G."/>
            <person name="Gray M.W."/>
            <person name="Holland P.W.H."/>
            <person name="King N."/>
            <person name="Lang F.B.F."/>
            <person name="Roger A.J."/>
            <person name="Ruiz-Trillo I."/>
            <person name="Lander E."/>
            <person name="Nusbaum C."/>
        </authorList>
    </citation>
    <scope>NUCLEOTIDE SEQUENCE [LARGE SCALE GENOMIC DNA]</scope>
    <source>
        <strain evidence="2 3">DAOM BR117</strain>
    </source>
</reference>
<evidence type="ECO:0000256" key="1">
    <source>
        <dbReference type="SAM" id="MobiDB-lite"/>
    </source>
</evidence>
<organism evidence="2 3">
    <name type="scientific">Spizellomyces punctatus (strain DAOM BR117)</name>
    <dbReference type="NCBI Taxonomy" id="645134"/>
    <lineage>
        <taxon>Eukaryota</taxon>
        <taxon>Fungi</taxon>
        <taxon>Fungi incertae sedis</taxon>
        <taxon>Chytridiomycota</taxon>
        <taxon>Chytridiomycota incertae sedis</taxon>
        <taxon>Chytridiomycetes</taxon>
        <taxon>Spizellomycetales</taxon>
        <taxon>Spizellomycetaceae</taxon>
        <taxon>Spizellomyces</taxon>
    </lineage>
</organism>
<gene>
    <name evidence="2" type="ORF">SPPG_01630</name>
</gene>
<accession>A0A0L0HSZ7</accession>
<keyword evidence="3" id="KW-1185">Reference proteome</keyword>
<sequence>MPPYEVDARTRYVHGILRKAADPWTTEYQRQFTWKLPLLPLTHDDAVQVPDPDIVPINLNATKPIQKTVAIQENVRVESPPKTGGEGIERLTDGSGSKNNHAPETVVGQNGAATGHVDGRISEEAPGKVFLQQTLSSTPATYNTSVHPRSSIPDEQTLLALRRYLAKLKMSRNAWTTEYKREFIDWTPIIKKFGDP</sequence>
<feature type="compositionally biased region" description="Polar residues" evidence="1">
    <location>
        <begin position="94"/>
        <end position="112"/>
    </location>
</feature>
<dbReference type="Proteomes" id="UP000053201">
    <property type="component" value="Unassembled WGS sequence"/>
</dbReference>
<evidence type="ECO:0000313" key="3">
    <source>
        <dbReference type="Proteomes" id="UP000053201"/>
    </source>
</evidence>